<reference evidence="4" key="1">
    <citation type="submission" date="2019-08" db="EMBL/GenBank/DDBJ databases">
        <title>Carotenoids and Carotenoid Binding Proteins in the Halophilic Cyanobacterium Euhalothece sp. ZM00.</title>
        <authorList>
            <person name="Cho S.M."/>
            <person name="Song J.Y."/>
            <person name="Park Y.-I."/>
        </authorList>
    </citation>
    <scope>NUCLEOTIDE SEQUENCE [LARGE SCALE GENOMIC DNA]</scope>
    <source>
        <strain evidence="4">Z-M001</strain>
    </source>
</reference>
<protein>
    <submittedName>
        <fullName evidence="4">SPOR domain-containing protein</fullName>
    </submittedName>
</protein>
<name>A0A5B8NID7_9CHRO</name>
<feature type="compositionally biased region" description="Polar residues" evidence="1">
    <location>
        <begin position="184"/>
        <end position="199"/>
    </location>
</feature>
<dbReference type="InterPro" id="IPR036680">
    <property type="entry name" value="SPOR-like_sf"/>
</dbReference>
<evidence type="ECO:0000256" key="1">
    <source>
        <dbReference type="SAM" id="MobiDB-lite"/>
    </source>
</evidence>
<feature type="region of interest" description="Disordered" evidence="1">
    <location>
        <begin position="32"/>
        <end position="78"/>
    </location>
</feature>
<feature type="compositionally biased region" description="Polar residues" evidence="1">
    <location>
        <begin position="67"/>
        <end position="76"/>
    </location>
</feature>
<evidence type="ECO:0000313" key="4">
    <source>
        <dbReference type="EMBL" id="QDZ38983.1"/>
    </source>
</evidence>
<organism evidence="4 5">
    <name type="scientific">Euhalothece natronophila Z-M001</name>
    <dbReference type="NCBI Taxonomy" id="522448"/>
    <lineage>
        <taxon>Bacteria</taxon>
        <taxon>Bacillati</taxon>
        <taxon>Cyanobacteriota</taxon>
        <taxon>Cyanophyceae</taxon>
        <taxon>Oscillatoriophycideae</taxon>
        <taxon>Chroococcales</taxon>
        <taxon>Halothecacae</taxon>
        <taxon>Halothece cluster</taxon>
        <taxon>Euhalothece</taxon>
    </lineage>
</organism>
<accession>A0A5B8NID7</accession>
<dbReference type="Pfam" id="PF05036">
    <property type="entry name" value="SPOR"/>
    <property type="match status" value="1"/>
</dbReference>
<feature type="compositionally biased region" description="Polar residues" evidence="1">
    <location>
        <begin position="140"/>
        <end position="152"/>
    </location>
</feature>
<keyword evidence="2" id="KW-0732">Signal</keyword>
<dbReference type="KEGG" id="enn:FRE64_02925"/>
<keyword evidence="5" id="KW-1185">Reference proteome</keyword>
<dbReference type="AlphaFoldDB" id="A0A5B8NID7"/>
<dbReference type="SUPFAM" id="SSF110997">
    <property type="entry name" value="Sporulation related repeat"/>
    <property type="match status" value="2"/>
</dbReference>
<gene>
    <name evidence="4" type="ORF">FRE64_02925</name>
</gene>
<feature type="chain" id="PRO_5022967227" evidence="2">
    <location>
        <begin position="29"/>
        <end position="277"/>
    </location>
</feature>
<dbReference type="RefSeq" id="WP_146294594.1">
    <property type="nucleotide sequence ID" value="NZ_CP042326.1"/>
</dbReference>
<dbReference type="Proteomes" id="UP000318453">
    <property type="component" value="Chromosome"/>
</dbReference>
<dbReference type="InterPro" id="IPR007730">
    <property type="entry name" value="SPOR-like_dom"/>
</dbReference>
<evidence type="ECO:0000313" key="5">
    <source>
        <dbReference type="Proteomes" id="UP000318453"/>
    </source>
</evidence>
<evidence type="ECO:0000259" key="3">
    <source>
        <dbReference type="Pfam" id="PF05036"/>
    </source>
</evidence>
<dbReference type="GO" id="GO:0042834">
    <property type="term" value="F:peptidoglycan binding"/>
    <property type="evidence" value="ECO:0007669"/>
    <property type="project" value="InterPro"/>
</dbReference>
<dbReference type="OrthoDB" id="466791at2"/>
<feature type="signal peptide" evidence="2">
    <location>
        <begin position="1"/>
        <end position="28"/>
    </location>
</feature>
<feature type="domain" description="SPOR" evidence="3">
    <location>
        <begin position="205"/>
        <end position="269"/>
    </location>
</feature>
<proteinExistence type="predicted"/>
<feature type="region of interest" description="Disordered" evidence="1">
    <location>
        <begin position="138"/>
        <end position="203"/>
    </location>
</feature>
<evidence type="ECO:0000256" key="2">
    <source>
        <dbReference type="SAM" id="SignalP"/>
    </source>
</evidence>
<sequence>MLQTMTFLSRSFLIANSFLLLSASSVLAQALPPPPSDNNTEYEFEAPSDSPSPDPSLPNEMPEEVPSDTSPQNNHGTFRVQVHGTSDELLSVIRRVEPEAFVRRGENVIQVGLFSDQAKANSIVEELAQEGIEAEVVTIEGSQNQSSSRETISLSPADESDSDSSDWISFTTQPPSADSDDFQTTDAPPSTSQDSTTPREANPRAYYVVIPGNQEQISRMAQRAEQAGVSSDLILQRDAPRGTHVAVGPFENRHEASRWNEQLRSEGLDRARVYFGR</sequence>
<dbReference type="EMBL" id="CP042326">
    <property type="protein sequence ID" value="QDZ38983.1"/>
    <property type="molecule type" value="Genomic_DNA"/>
</dbReference>